<keyword evidence="6" id="KW-0325">Glycoprotein</keyword>
<dbReference type="Proteomes" id="UP000515121">
    <property type="component" value="Unplaced"/>
</dbReference>
<feature type="transmembrane region" description="Helical" evidence="8">
    <location>
        <begin position="29"/>
        <end position="49"/>
    </location>
</feature>
<dbReference type="GO" id="GO:0012505">
    <property type="term" value="C:endomembrane system"/>
    <property type="evidence" value="ECO:0007669"/>
    <property type="project" value="TreeGrafter"/>
</dbReference>
<dbReference type="Pfam" id="PF20067">
    <property type="entry name" value="SSL_N"/>
    <property type="match status" value="1"/>
</dbReference>
<feature type="domain" description="Strictosidine synthase conserved region" evidence="9">
    <location>
        <begin position="181"/>
        <end position="267"/>
    </location>
</feature>
<dbReference type="RefSeq" id="XP_022774023.1">
    <property type="nucleotide sequence ID" value="XM_022918288.1"/>
</dbReference>
<keyword evidence="8" id="KW-0472">Membrane</keyword>
<name>A0A6P6BA96_DURZI</name>
<accession>A0A6P6BA96</accession>
<dbReference type="FunFam" id="2.120.10.30:FF:000073">
    <property type="entry name" value="Protein STRICTOSIDINE SYNTHASE-LIKE 6"/>
    <property type="match status" value="1"/>
</dbReference>
<proteinExistence type="inferred from homology"/>
<dbReference type="KEGG" id="dzi:111316271"/>
<keyword evidence="10" id="KW-1185">Reference proteome</keyword>
<dbReference type="GO" id="GO:0005773">
    <property type="term" value="C:vacuole"/>
    <property type="evidence" value="ECO:0007669"/>
    <property type="project" value="UniProtKB-SubCell"/>
</dbReference>
<organism evidence="10 11">
    <name type="scientific">Durio zibethinus</name>
    <name type="common">Durian</name>
    <dbReference type="NCBI Taxonomy" id="66656"/>
    <lineage>
        <taxon>Eukaryota</taxon>
        <taxon>Viridiplantae</taxon>
        <taxon>Streptophyta</taxon>
        <taxon>Embryophyta</taxon>
        <taxon>Tracheophyta</taxon>
        <taxon>Spermatophyta</taxon>
        <taxon>Magnoliopsida</taxon>
        <taxon>eudicotyledons</taxon>
        <taxon>Gunneridae</taxon>
        <taxon>Pentapetalae</taxon>
        <taxon>rosids</taxon>
        <taxon>malvids</taxon>
        <taxon>Malvales</taxon>
        <taxon>Malvaceae</taxon>
        <taxon>Helicteroideae</taxon>
        <taxon>Durio</taxon>
    </lineage>
</organism>
<evidence type="ECO:0000256" key="5">
    <source>
        <dbReference type="ARBA" id="ARBA00022729"/>
    </source>
</evidence>
<dbReference type="Pfam" id="PF03088">
    <property type="entry name" value="Str_synth"/>
    <property type="match status" value="1"/>
</dbReference>
<dbReference type="OrthoDB" id="5307922at2759"/>
<evidence type="ECO:0000259" key="9">
    <source>
        <dbReference type="Pfam" id="PF03088"/>
    </source>
</evidence>
<reference evidence="11" key="1">
    <citation type="submission" date="2025-08" db="UniProtKB">
        <authorList>
            <consortium name="RefSeq"/>
        </authorList>
    </citation>
    <scope>IDENTIFICATION</scope>
    <source>
        <tissue evidence="11">Fruit stalk</tissue>
    </source>
</reference>
<dbReference type="SUPFAM" id="SSF63829">
    <property type="entry name" value="Calcium-dependent phosphotriesterase"/>
    <property type="match status" value="1"/>
</dbReference>
<evidence type="ECO:0000256" key="7">
    <source>
        <dbReference type="SAM" id="MobiDB-lite"/>
    </source>
</evidence>
<dbReference type="Gene3D" id="2.120.10.30">
    <property type="entry name" value="TolB, C-terminal domain"/>
    <property type="match status" value="1"/>
</dbReference>
<evidence type="ECO:0000256" key="1">
    <source>
        <dbReference type="ARBA" id="ARBA00004116"/>
    </source>
</evidence>
<dbReference type="GO" id="GO:0016787">
    <property type="term" value="F:hydrolase activity"/>
    <property type="evidence" value="ECO:0007669"/>
    <property type="project" value="TreeGrafter"/>
</dbReference>
<comment type="similarity">
    <text evidence="2">Belongs to the strictosidine synthase family.</text>
</comment>
<evidence type="ECO:0000256" key="2">
    <source>
        <dbReference type="ARBA" id="ARBA00009191"/>
    </source>
</evidence>
<feature type="compositionally biased region" description="Polar residues" evidence="7">
    <location>
        <begin position="7"/>
        <end position="20"/>
    </location>
</feature>
<sequence>MPDSKDSASSVKAPTDPYSTLNSERRSRALVLFLSLMLPVIAAIVVYHLDSFDAAPMPLHELSQPPEPALLRNDRMLLGAELLGVGKFQGPEDIVYDSRSEVIYTGSGDGWIKRVWLNESASDTVVENWVRTGGRPLGLALGLNTEVIVADAYKGLLNISRDGAIELLADGAEDLKFKLTDDVDVAEDGMIYFTDASHKYSLNEVRQDLFEGRPYGRLISFDPVSKRTEVLLSDLYFANGIAVSPDQDYLVFCETTMRRCRKYYIKGIKKGNVEKFMDNLPGMPDNIRYDGEGHYWIALGTENTLFWDLAFKYPLVRKTAAIIERLTGRRVSTEKNGGVLAVDMDGKPVAQYQDVELNLVSTGIKIKNYLYCGSVFYPYIIRLNLDQHAAQARS</sequence>
<dbReference type="GeneID" id="111316271"/>
<keyword evidence="8" id="KW-0812">Transmembrane</keyword>
<evidence type="ECO:0000313" key="11">
    <source>
        <dbReference type="RefSeq" id="XP_022774023.1"/>
    </source>
</evidence>
<dbReference type="AlphaFoldDB" id="A0A6P6BA96"/>
<dbReference type="InterPro" id="IPR011042">
    <property type="entry name" value="6-blade_b-propeller_TolB-like"/>
</dbReference>
<dbReference type="InterPro" id="IPR018119">
    <property type="entry name" value="Strictosidine_synth_cons-reg"/>
</dbReference>
<gene>
    <name evidence="11" type="primary">LOC111316271</name>
</gene>
<keyword evidence="3" id="KW-0597">Phosphoprotein</keyword>
<dbReference type="GO" id="GO:0009753">
    <property type="term" value="P:response to jasmonic acid"/>
    <property type="evidence" value="ECO:0007669"/>
    <property type="project" value="UniProtKB-ARBA"/>
</dbReference>
<feature type="region of interest" description="Disordered" evidence="7">
    <location>
        <begin position="1"/>
        <end position="20"/>
    </location>
</feature>
<evidence type="ECO:0000256" key="4">
    <source>
        <dbReference type="ARBA" id="ARBA00022554"/>
    </source>
</evidence>
<evidence type="ECO:0000313" key="10">
    <source>
        <dbReference type="Proteomes" id="UP000515121"/>
    </source>
</evidence>
<protein>
    <submittedName>
        <fullName evidence="11">Protein STRICTOSIDINE SYNTHASE-LIKE 5-like</fullName>
    </submittedName>
</protein>
<evidence type="ECO:0000256" key="8">
    <source>
        <dbReference type="SAM" id="Phobius"/>
    </source>
</evidence>
<keyword evidence="8" id="KW-1133">Transmembrane helix</keyword>
<dbReference type="PANTHER" id="PTHR10426">
    <property type="entry name" value="STRICTOSIDINE SYNTHASE-RELATED"/>
    <property type="match status" value="1"/>
</dbReference>
<keyword evidence="5" id="KW-0732">Signal</keyword>
<evidence type="ECO:0000256" key="6">
    <source>
        <dbReference type="ARBA" id="ARBA00023180"/>
    </source>
</evidence>
<dbReference type="PANTHER" id="PTHR10426:SF88">
    <property type="entry name" value="ADIPOCYTE PLASMA MEMBRANE-ASSOCIATED PROTEIN HEMOMUCIN-RELATED"/>
    <property type="match status" value="1"/>
</dbReference>
<comment type="subcellular location">
    <subcellularLocation>
        <location evidence="1">Vacuole</location>
    </subcellularLocation>
</comment>
<keyword evidence="4" id="KW-0926">Vacuole</keyword>
<evidence type="ECO:0000256" key="3">
    <source>
        <dbReference type="ARBA" id="ARBA00022553"/>
    </source>
</evidence>